<name>A0A418XT81_9BURK</name>
<accession>A0A418XT81</accession>
<protein>
    <submittedName>
        <fullName evidence="4">Long-chain fatty acid--CoA ligase</fullName>
    </submittedName>
</protein>
<dbReference type="PROSITE" id="PS00455">
    <property type="entry name" value="AMP_BINDING"/>
    <property type="match status" value="1"/>
</dbReference>
<dbReference type="AlphaFoldDB" id="A0A418XT81"/>
<feature type="domain" description="AMP-dependent synthetase/ligase" evidence="3">
    <location>
        <begin position="33"/>
        <end position="443"/>
    </location>
</feature>
<comment type="caution">
    <text evidence="4">The sequence shown here is derived from an EMBL/GenBank/DDBJ whole genome shotgun (WGS) entry which is preliminary data.</text>
</comment>
<dbReference type="GO" id="GO:0016020">
    <property type="term" value="C:membrane"/>
    <property type="evidence" value="ECO:0007669"/>
    <property type="project" value="TreeGrafter"/>
</dbReference>
<evidence type="ECO:0000256" key="1">
    <source>
        <dbReference type="ARBA" id="ARBA00022741"/>
    </source>
</evidence>
<dbReference type="InterPro" id="IPR042099">
    <property type="entry name" value="ANL_N_sf"/>
</dbReference>
<dbReference type="SUPFAM" id="SSF56801">
    <property type="entry name" value="Acetyl-CoA synthetase-like"/>
    <property type="match status" value="1"/>
</dbReference>
<dbReference type="InterPro" id="IPR020845">
    <property type="entry name" value="AMP-binding_CS"/>
</dbReference>
<dbReference type="RefSeq" id="WP_119810937.1">
    <property type="nucleotide sequence ID" value="NZ_QYUP01000111.1"/>
</dbReference>
<evidence type="ECO:0000313" key="5">
    <source>
        <dbReference type="Proteomes" id="UP000284006"/>
    </source>
</evidence>
<keyword evidence="5" id="KW-1185">Reference proteome</keyword>
<dbReference type="EMBL" id="QYUP01000111">
    <property type="protein sequence ID" value="RJG15877.1"/>
    <property type="molecule type" value="Genomic_DNA"/>
</dbReference>
<gene>
    <name evidence="4" type="ORF">D3872_11735</name>
</gene>
<dbReference type="InterPro" id="IPR000873">
    <property type="entry name" value="AMP-dep_synth/lig_dom"/>
</dbReference>
<dbReference type="Pfam" id="PF23562">
    <property type="entry name" value="AMP-binding_C_3"/>
    <property type="match status" value="1"/>
</dbReference>
<dbReference type="PANTHER" id="PTHR43272:SF33">
    <property type="entry name" value="AMP-BINDING DOMAIN-CONTAINING PROTEIN-RELATED"/>
    <property type="match status" value="1"/>
</dbReference>
<dbReference type="GO" id="GO:0005524">
    <property type="term" value="F:ATP binding"/>
    <property type="evidence" value="ECO:0007669"/>
    <property type="project" value="UniProtKB-KW"/>
</dbReference>
<keyword evidence="1" id="KW-0547">Nucleotide-binding</keyword>
<dbReference type="GO" id="GO:0004467">
    <property type="term" value="F:long-chain fatty acid-CoA ligase activity"/>
    <property type="evidence" value="ECO:0007669"/>
    <property type="project" value="TreeGrafter"/>
</dbReference>
<proteinExistence type="predicted"/>
<organism evidence="4 5">
    <name type="scientific">Massilia cavernae</name>
    <dbReference type="NCBI Taxonomy" id="2320864"/>
    <lineage>
        <taxon>Bacteria</taxon>
        <taxon>Pseudomonadati</taxon>
        <taxon>Pseudomonadota</taxon>
        <taxon>Betaproteobacteria</taxon>
        <taxon>Burkholderiales</taxon>
        <taxon>Oxalobacteraceae</taxon>
        <taxon>Telluria group</taxon>
        <taxon>Massilia</taxon>
    </lineage>
</organism>
<dbReference type="Pfam" id="PF00501">
    <property type="entry name" value="AMP-binding"/>
    <property type="match status" value="1"/>
</dbReference>
<keyword evidence="4" id="KW-0436">Ligase</keyword>
<evidence type="ECO:0000256" key="2">
    <source>
        <dbReference type="ARBA" id="ARBA00022840"/>
    </source>
</evidence>
<evidence type="ECO:0000259" key="3">
    <source>
        <dbReference type="Pfam" id="PF00501"/>
    </source>
</evidence>
<keyword evidence="2" id="KW-0067">ATP-binding</keyword>
<sequence>MNVSTKGTAVQPSEGSQLQTFPRHMLAHGQMRGTRPAYREKYLGIWQTWNWAQVNDEVRALACGLAAIGFKRGMNLAIIGDNRPRLYWSMLAAQCLGGVPVPLYQDAPAADMAYVLNDAEIAYAVVEDQEQVDKLMELRALCPQVTSIVFEDERGMRHYAQEGLMSIARLQQLGREYDKAHPGFFEAAVEAGRGADTAIILYTSGTTGKPKGVVQSHASLIAAGTGAVGFDRLTDHEDVLSYLPMAWVGDCLFSMAQALVAGFTVNCPESGDTVLTDLREIGPTFYFAPPRVFENMLTTVMIRMEDAGAIKRRMFAYFMDVAKRSGSDILDGKPVPALERLKYAIGKLLVYGPLKNVLGMSRIRVAYTAGAAIGPDLFRFYRSIGVNLKQLYGSTETCAYVCLQPDRNIKFDSVGLPAPGVEVKLADNGEVLVKSPATMDGYFKRPDATAEVIDANGYFHTGDAGIFDAEGHLKIIDRAADVGKMNGGAIFAPNYIENKLKFFPFIKEAVAFGNARDQVCAFINIDMEAVGNWAERRNIAYSGYTDLAAHPQTYELIRDCVEKVNADLAGEALMSDTQVHRFLVLHKELDPDDDELTRTRKVRRKFIAEKYAVLIDALYGGKASQFITTQVKFEDGRTGTVSADLRICEAKTYPSMEAAA</sequence>
<reference evidence="4 5" key="1">
    <citation type="submission" date="2018-09" db="EMBL/GenBank/DDBJ databases">
        <authorList>
            <person name="Zhu H."/>
        </authorList>
    </citation>
    <scope>NUCLEOTIDE SEQUENCE [LARGE SCALE GENOMIC DNA]</scope>
    <source>
        <strain evidence="4 5">K1S02-61</strain>
    </source>
</reference>
<dbReference type="PANTHER" id="PTHR43272">
    <property type="entry name" value="LONG-CHAIN-FATTY-ACID--COA LIGASE"/>
    <property type="match status" value="1"/>
</dbReference>
<dbReference type="OrthoDB" id="9766486at2"/>
<dbReference type="Gene3D" id="3.40.50.12780">
    <property type="entry name" value="N-terminal domain of ligase-like"/>
    <property type="match status" value="1"/>
</dbReference>
<dbReference type="Proteomes" id="UP000284006">
    <property type="component" value="Unassembled WGS sequence"/>
</dbReference>
<evidence type="ECO:0000313" key="4">
    <source>
        <dbReference type="EMBL" id="RJG15877.1"/>
    </source>
</evidence>